<dbReference type="Proteomes" id="UP000662747">
    <property type="component" value="Chromosome"/>
</dbReference>
<reference evidence="3 4" key="1">
    <citation type="submission" date="2021-02" db="EMBL/GenBank/DDBJ databases">
        <title>De Novo genome assembly of isolated myxobacteria.</title>
        <authorList>
            <person name="Stevens D.C."/>
        </authorList>
    </citation>
    <scope>NUCLEOTIDE SEQUENCE [LARGE SCALE GENOMIC DNA]</scope>
    <source>
        <strain evidence="4">SCPEA02</strain>
    </source>
</reference>
<keyword evidence="4" id="KW-1185">Reference proteome</keyword>
<evidence type="ECO:0000313" key="3">
    <source>
        <dbReference type="EMBL" id="QSQ25558.1"/>
    </source>
</evidence>
<dbReference type="EMBL" id="CP071090">
    <property type="protein sequence ID" value="QSQ25558.1"/>
    <property type="molecule type" value="Genomic_DNA"/>
</dbReference>
<evidence type="ECO:0000256" key="1">
    <source>
        <dbReference type="ARBA" id="ARBA00006865"/>
    </source>
</evidence>
<name>A0ABX7P504_9BACT</name>
<dbReference type="InterPro" id="IPR000757">
    <property type="entry name" value="Beta-glucanase-like"/>
</dbReference>
<evidence type="ECO:0000259" key="2">
    <source>
        <dbReference type="PROSITE" id="PS51762"/>
    </source>
</evidence>
<dbReference type="RefSeq" id="WP_206727113.1">
    <property type="nucleotide sequence ID" value="NZ_CP071090.1"/>
</dbReference>
<protein>
    <submittedName>
        <fullName evidence="3">Family 16 glycosylhydrolase</fullName>
    </submittedName>
</protein>
<comment type="similarity">
    <text evidence="1">Belongs to the glycosyl hydrolase 16 family.</text>
</comment>
<evidence type="ECO:0000313" key="4">
    <source>
        <dbReference type="Proteomes" id="UP000662747"/>
    </source>
</evidence>
<dbReference type="InterPro" id="IPR013320">
    <property type="entry name" value="ConA-like_dom_sf"/>
</dbReference>
<dbReference type="Gene3D" id="2.60.120.200">
    <property type="match status" value="1"/>
</dbReference>
<organism evidence="3 4">
    <name type="scientific">Pyxidicoccus parkwayensis</name>
    <dbReference type="NCBI Taxonomy" id="2813578"/>
    <lineage>
        <taxon>Bacteria</taxon>
        <taxon>Pseudomonadati</taxon>
        <taxon>Myxococcota</taxon>
        <taxon>Myxococcia</taxon>
        <taxon>Myxococcales</taxon>
        <taxon>Cystobacterineae</taxon>
        <taxon>Myxococcaceae</taxon>
        <taxon>Pyxidicoccus</taxon>
    </lineage>
</organism>
<proteinExistence type="inferred from homology"/>
<dbReference type="PROSITE" id="PS51762">
    <property type="entry name" value="GH16_2"/>
    <property type="match status" value="1"/>
</dbReference>
<dbReference type="Pfam" id="PF00722">
    <property type="entry name" value="Glyco_hydro_16"/>
    <property type="match status" value="1"/>
</dbReference>
<sequence>MGKARRELKTDPARGLTVAGQSVYYSLGSPDWTNLTGGPYASSTYSYAPPPAGGGPNIELGTMNMANWGGEGAWYSAKMRLGVALGFGQYELSIKVGAGSGVTTTFYLSEFNQDQQQEIDFEFSGHCTPGAMPCGTQSVSTNVWWKGAQYVNTATPLWTGTPPNPLPDTTSGWGTSVYRYRIDWEPDLVTWSVDLTGTGNNYVVIRSQDMSTVGAYDESLCYAFISFWQGWTPDGSPFLNGADASGNCGASGGCYQAFYFQSLKFTPSANNQLVALVP</sequence>
<accession>A0ABX7P504</accession>
<feature type="domain" description="GH16" evidence="2">
    <location>
        <begin position="30"/>
        <end position="264"/>
    </location>
</feature>
<dbReference type="SUPFAM" id="SSF49899">
    <property type="entry name" value="Concanavalin A-like lectins/glucanases"/>
    <property type="match status" value="1"/>
</dbReference>
<gene>
    <name evidence="3" type="ORF">JY651_11760</name>
</gene>